<feature type="transmembrane region" description="Helical" evidence="5">
    <location>
        <begin position="429"/>
        <end position="446"/>
    </location>
</feature>
<feature type="transmembrane region" description="Helical" evidence="5">
    <location>
        <begin position="373"/>
        <end position="392"/>
    </location>
</feature>
<evidence type="ECO:0000256" key="5">
    <source>
        <dbReference type="SAM" id="Phobius"/>
    </source>
</evidence>
<keyword evidence="4 5" id="KW-0472">Membrane</keyword>
<evidence type="ECO:0000256" key="2">
    <source>
        <dbReference type="ARBA" id="ARBA00022692"/>
    </source>
</evidence>
<dbReference type="Gene3D" id="1.20.1740.10">
    <property type="entry name" value="Amino acid/polyamine transporter I"/>
    <property type="match status" value="1"/>
</dbReference>
<protein>
    <submittedName>
        <fullName evidence="6">APC family permease</fullName>
    </submittedName>
</protein>
<keyword evidence="7" id="KW-1185">Reference proteome</keyword>
<feature type="transmembrane region" description="Helical" evidence="5">
    <location>
        <begin position="81"/>
        <end position="101"/>
    </location>
</feature>
<dbReference type="PANTHER" id="PTHR47547:SF1">
    <property type="entry name" value="ASPARTATE-PROTON SYMPORTER"/>
    <property type="match status" value="1"/>
</dbReference>
<feature type="transmembrane region" description="Helical" evidence="5">
    <location>
        <begin position="458"/>
        <end position="480"/>
    </location>
</feature>
<dbReference type="PIRSF" id="PIRSF006060">
    <property type="entry name" value="AA_transporter"/>
    <property type="match status" value="1"/>
</dbReference>
<evidence type="ECO:0000313" key="6">
    <source>
        <dbReference type="EMBL" id="MDA5401212.1"/>
    </source>
</evidence>
<feature type="transmembrane region" description="Helical" evidence="5">
    <location>
        <begin position="404"/>
        <end position="423"/>
    </location>
</feature>
<dbReference type="Proteomes" id="UP001151234">
    <property type="component" value="Unassembled WGS sequence"/>
</dbReference>
<reference evidence="6" key="1">
    <citation type="submission" date="2022-11" db="EMBL/GenBank/DDBJ databases">
        <title>Draft genome sequence of Hoeflea poritis E7-10 and Hoeflea prorocentri PM5-8, separated from scleractinian coral Porites lutea and marine dinoflagellate.</title>
        <authorList>
            <person name="Zhang G."/>
            <person name="Wei Q."/>
            <person name="Cai L."/>
        </authorList>
    </citation>
    <scope>NUCLEOTIDE SEQUENCE</scope>
    <source>
        <strain evidence="6">PM5-8</strain>
    </source>
</reference>
<dbReference type="RefSeq" id="WP_267993207.1">
    <property type="nucleotide sequence ID" value="NZ_JAPJZI010000002.1"/>
</dbReference>
<organism evidence="6 7">
    <name type="scientific">Hoeflea prorocentri</name>
    <dbReference type="NCBI Taxonomy" id="1922333"/>
    <lineage>
        <taxon>Bacteria</taxon>
        <taxon>Pseudomonadati</taxon>
        <taxon>Pseudomonadota</taxon>
        <taxon>Alphaproteobacteria</taxon>
        <taxon>Hyphomicrobiales</taxon>
        <taxon>Rhizobiaceae</taxon>
        <taxon>Hoeflea</taxon>
    </lineage>
</organism>
<sequence length="536" mass="56780">MAEQNTLKREIGLVGLIALGVSGIIGSGWLFAPLLASQLAGPAAIIAWLVGSLAMLALALTFAEISAMFPLPGGIASIPQVTHGNVVSIAMGWTAWLGYLLTAPVEVEATLRYLAPYAPWIFKGPAYETLTYPGSLAALGFMALFVVLNALGVRLFTLINTSVTWVKVIVPVVITGMFIASSFEPSNFTSTGGFAPYGTVGILSAVSSGGVILSMIGFRHAIDMAGEVRNPGRNVPLAMIAAMLICLLIYMGLQIAFIGALSPADLSGGWASLHFTHKGGPLASIATALGLLWLVSLMNTTAIISPFGSALVAVGANARLVLALTHTRFMPQIFASLSSFGVPLNALLMNLVIGWVAVLFLNFSQLVATHSSLVVLSFIVGPIAVVALRTLASGYNRPFRLPAVSVFGYTTFILATLIVYWSGWHTVKVLGLAMLVGAVLFFVRLRSMNREELNLRQAAWLLPYIAGLGVLSWLGSFGGLGVISQGYDIAACAAFSAVIFYMAVRCALTQAEFDEQTDDILDRIGYDEAIIRDLEV</sequence>
<feature type="transmembrane region" description="Helical" evidence="5">
    <location>
        <begin position="12"/>
        <end position="32"/>
    </location>
</feature>
<evidence type="ECO:0000256" key="4">
    <source>
        <dbReference type="ARBA" id="ARBA00023136"/>
    </source>
</evidence>
<dbReference type="AlphaFoldDB" id="A0A9X3ZIZ1"/>
<dbReference type="GO" id="GO:0022857">
    <property type="term" value="F:transmembrane transporter activity"/>
    <property type="evidence" value="ECO:0007669"/>
    <property type="project" value="InterPro"/>
</dbReference>
<name>A0A9X3ZIZ1_9HYPH</name>
<accession>A0A9X3ZIZ1</accession>
<feature type="transmembrane region" description="Helical" evidence="5">
    <location>
        <begin position="195"/>
        <end position="216"/>
    </location>
</feature>
<feature type="transmembrane region" description="Helical" evidence="5">
    <location>
        <begin position="333"/>
        <end position="361"/>
    </location>
</feature>
<gene>
    <name evidence="6" type="ORF">OQ273_21750</name>
</gene>
<evidence type="ECO:0000256" key="3">
    <source>
        <dbReference type="ARBA" id="ARBA00022989"/>
    </source>
</evidence>
<proteinExistence type="predicted"/>
<dbReference type="GO" id="GO:0016020">
    <property type="term" value="C:membrane"/>
    <property type="evidence" value="ECO:0007669"/>
    <property type="project" value="UniProtKB-SubCell"/>
</dbReference>
<dbReference type="EMBL" id="JAPJZI010000002">
    <property type="protein sequence ID" value="MDA5401212.1"/>
    <property type="molecule type" value="Genomic_DNA"/>
</dbReference>
<dbReference type="Pfam" id="PF13520">
    <property type="entry name" value="AA_permease_2"/>
    <property type="match status" value="1"/>
</dbReference>
<feature type="transmembrane region" description="Helical" evidence="5">
    <location>
        <begin position="163"/>
        <end position="183"/>
    </location>
</feature>
<feature type="transmembrane region" description="Helical" evidence="5">
    <location>
        <begin position="130"/>
        <end position="151"/>
    </location>
</feature>
<comment type="caution">
    <text evidence="6">The sequence shown here is derived from an EMBL/GenBank/DDBJ whole genome shotgun (WGS) entry which is preliminary data.</text>
</comment>
<feature type="transmembrane region" description="Helical" evidence="5">
    <location>
        <begin position="282"/>
        <end position="312"/>
    </location>
</feature>
<keyword evidence="2 5" id="KW-0812">Transmembrane</keyword>
<feature type="transmembrane region" description="Helical" evidence="5">
    <location>
        <begin position="44"/>
        <end position="69"/>
    </location>
</feature>
<dbReference type="InterPro" id="IPR052962">
    <property type="entry name" value="AA_Transporter_AGT"/>
</dbReference>
<evidence type="ECO:0000256" key="1">
    <source>
        <dbReference type="ARBA" id="ARBA00004141"/>
    </source>
</evidence>
<keyword evidence="3 5" id="KW-1133">Transmembrane helix</keyword>
<comment type="subcellular location">
    <subcellularLocation>
        <location evidence="1">Membrane</location>
        <topology evidence="1">Multi-pass membrane protein</topology>
    </subcellularLocation>
</comment>
<feature type="transmembrane region" description="Helical" evidence="5">
    <location>
        <begin position="237"/>
        <end position="262"/>
    </location>
</feature>
<dbReference type="InterPro" id="IPR002293">
    <property type="entry name" value="AA/rel_permease1"/>
</dbReference>
<dbReference type="PANTHER" id="PTHR47547">
    <property type="match status" value="1"/>
</dbReference>
<feature type="transmembrane region" description="Helical" evidence="5">
    <location>
        <begin position="486"/>
        <end position="504"/>
    </location>
</feature>
<evidence type="ECO:0000313" key="7">
    <source>
        <dbReference type="Proteomes" id="UP001151234"/>
    </source>
</evidence>